<keyword evidence="1" id="KW-0812">Transmembrane</keyword>
<gene>
    <name evidence="2" type="ORF">DRP44_07560</name>
</gene>
<evidence type="ECO:0000313" key="3">
    <source>
        <dbReference type="Proteomes" id="UP000282321"/>
    </source>
</evidence>
<accession>A0A660S591</accession>
<proteinExistence type="predicted"/>
<evidence type="ECO:0000256" key="1">
    <source>
        <dbReference type="SAM" id="Phobius"/>
    </source>
</evidence>
<evidence type="ECO:0000313" key="2">
    <source>
        <dbReference type="EMBL" id="RKX64839.1"/>
    </source>
</evidence>
<dbReference type="EMBL" id="QNBC01000128">
    <property type="protein sequence ID" value="RKX64839.1"/>
    <property type="molecule type" value="Genomic_DNA"/>
</dbReference>
<keyword evidence="1" id="KW-0472">Membrane</keyword>
<protein>
    <recommendedName>
        <fullName evidence="4">Permease</fullName>
    </recommendedName>
</protein>
<organism evidence="2 3">
    <name type="scientific">candidate division TA06 bacterium</name>
    <dbReference type="NCBI Taxonomy" id="2250710"/>
    <lineage>
        <taxon>Bacteria</taxon>
        <taxon>Bacteria division TA06</taxon>
    </lineage>
</organism>
<feature type="transmembrane region" description="Helical" evidence="1">
    <location>
        <begin position="113"/>
        <end position="135"/>
    </location>
</feature>
<feature type="transmembrane region" description="Helical" evidence="1">
    <location>
        <begin position="79"/>
        <end position="101"/>
    </location>
</feature>
<dbReference type="Proteomes" id="UP000282321">
    <property type="component" value="Unassembled WGS sequence"/>
</dbReference>
<keyword evidence="1" id="KW-1133">Transmembrane helix</keyword>
<comment type="caution">
    <text evidence="2">The sequence shown here is derived from an EMBL/GenBank/DDBJ whole genome shotgun (WGS) entry which is preliminary data.</text>
</comment>
<evidence type="ECO:0008006" key="4">
    <source>
        <dbReference type="Google" id="ProtNLM"/>
    </source>
</evidence>
<sequence>MDIKKSSVKALKSILFAAPIITGVIILIGLFNALFPKRYLTMVFRHNIFTDPLIGAILGSVFAGNPINSYIIGGELLKQGISLVAVTAFLVSWITVGFVSLPAEMIFLGKKFAVLRNILAFIFSIIIAIVVVYLIRVL</sequence>
<feature type="transmembrane region" description="Helical" evidence="1">
    <location>
        <begin position="47"/>
        <end position="67"/>
    </location>
</feature>
<reference evidence="2 3" key="1">
    <citation type="submission" date="2018-06" db="EMBL/GenBank/DDBJ databases">
        <title>Extensive metabolic versatility and redundancy in microbially diverse, dynamic hydrothermal sediments.</title>
        <authorList>
            <person name="Dombrowski N."/>
            <person name="Teske A."/>
            <person name="Baker B.J."/>
        </authorList>
    </citation>
    <scope>NUCLEOTIDE SEQUENCE [LARGE SCALE GENOMIC DNA]</scope>
    <source>
        <strain evidence="2">B35_G9</strain>
    </source>
</reference>
<feature type="transmembrane region" description="Helical" evidence="1">
    <location>
        <begin position="14"/>
        <end position="35"/>
    </location>
</feature>
<dbReference type="AlphaFoldDB" id="A0A660S591"/>
<name>A0A660S591_UNCT6</name>